<feature type="region of interest" description="Disordered" evidence="1">
    <location>
        <begin position="1"/>
        <end position="42"/>
    </location>
</feature>
<name>A0A370TAK3_9HELO</name>
<evidence type="ECO:0000313" key="2">
    <source>
        <dbReference type="EMBL" id="RDL30820.1"/>
    </source>
</evidence>
<organism evidence="2 3">
    <name type="scientific">Venustampulla echinocandica</name>
    <dbReference type="NCBI Taxonomy" id="2656787"/>
    <lineage>
        <taxon>Eukaryota</taxon>
        <taxon>Fungi</taxon>
        <taxon>Dikarya</taxon>
        <taxon>Ascomycota</taxon>
        <taxon>Pezizomycotina</taxon>
        <taxon>Leotiomycetes</taxon>
        <taxon>Helotiales</taxon>
        <taxon>Pleuroascaceae</taxon>
        <taxon>Venustampulla</taxon>
    </lineage>
</organism>
<evidence type="ECO:0000313" key="3">
    <source>
        <dbReference type="Proteomes" id="UP000254866"/>
    </source>
</evidence>
<gene>
    <name evidence="2" type="ORF">BP5553_10165</name>
</gene>
<keyword evidence="3" id="KW-1185">Reference proteome</keyword>
<dbReference type="RefSeq" id="XP_031865196.1">
    <property type="nucleotide sequence ID" value="XM_032018788.1"/>
</dbReference>
<protein>
    <submittedName>
        <fullName evidence="2">Uncharacterized protein</fullName>
    </submittedName>
</protein>
<dbReference type="EMBL" id="NPIC01000014">
    <property type="protein sequence ID" value="RDL30820.1"/>
    <property type="molecule type" value="Genomic_DNA"/>
</dbReference>
<accession>A0A370TAK3</accession>
<feature type="compositionally biased region" description="Basic and acidic residues" evidence="1">
    <location>
        <begin position="31"/>
        <end position="41"/>
    </location>
</feature>
<comment type="caution">
    <text evidence="2">The sequence shown here is derived from an EMBL/GenBank/DDBJ whole genome shotgun (WGS) entry which is preliminary data.</text>
</comment>
<proteinExistence type="predicted"/>
<dbReference type="AlphaFoldDB" id="A0A370TAK3"/>
<dbReference type="GeneID" id="43603014"/>
<dbReference type="Proteomes" id="UP000254866">
    <property type="component" value="Unassembled WGS sequence"/>
</dbReference>
<evidence type="ECO:0000256" key="1">
    <source>
        <dbReference type="SAM" id="MobiDB-lite"/>
    </source>
</evidence>
<reference evidence="2 3" key="1">
    <citation type="journal article" date="2018" name="IMA Fungus">
        <title>IMA Genome-F 9: Draft genome sequence of Annulohypoxylon stygium, Aspergillus mulundensis, Berkeleyomyces basicola (syn. Thielaviopsis basicola), Ceratocystis smalleyi, two Cercospora beticola strains, Coleophoma cylindrospora, Fusarium fracticaudum, Phialophora cf. hyalina, and Morchella septimelata.</title>
        <authorList>
            <person name="Wingfield B.D."/>
            <person name="Bills G.F."/>
            <person name="Dong Y."/>
            <person name="Huang W."/>
            <person name="Nel W.J."/>
            <person name="Swalarsk-Parry B.S."/>
            <person name="Vaghefi N."/>
            <person name="Wilken P.M."/>
            <person name="An Z."/>
            <person name="de Beer Z.W."/>
            <person name="De Vos L."/>
            <person name="Chen L."/>
            <person name="Duong T.A."/>
            <person name="Gao Y."/>
            <person name="Hammerbacher A."/>
            <person name="Kikkert J.R."/>
            <person name="Li Y."/>
            <person name="Li H."/>
            <person name="Li K."/>
            <person name="Li Q."/>
            <person name="Liu X."/>
            <person name="Ma X."/>
            <person name="Naidoo K."/>
            <person name="Pethybridge S.J."/>
            <person name="Sun J."/>
            <person name="Steenkamp E.T."/>
            <person name="van der Nest M.A."/>
            <person name="van Wyk S."/>
            <person name="Wingfield M.J."/>
            <person name="Xiong C."/>
            <person name="Yue Q."/>
            <person name="Zhang X."/>
        </authorList>
    </citation>
    <scope>NUCLEOTIDE SEQUENCE [LARGE SCALE GENOMIC DNA]</scope>
    <source>
        <strain evidence="2 3">BP 5553</strain>
    </source>
</reference>
<sequence length="64" mass="7008">MPSTSDISTKGAENAGNNQDTRAQPWKKFITNKDGEAEPARSSDYITVRAVKGEDHHDYTAQLG</sequence>